<dbReference type="SUPFAM" id="SSF51126">
    <property type="entry name" value="Pectin lyase-like"/>
    <property type="match status" value="1"/>
</dbReference>
<dbReference type="AlphaFoldDB" id="A0A2T3MNG7"/>
<accession>A0A2T3MNG7</accession>
<dbReference type="EMBL" id="PYLW01000004">
    <property type="protein sequence ID" value="PSV98296.1"/>
    <property type="molecule type" value="Genomic_DNA"/>
</dbReference>
<name>A0A2T3MNG7_9GAMM</name>
<evidence type="ECO:0000313" key="2">
    <source>
        <dbReference type="Proteomes" id="UP000241954"/>
    </source>
</evidence>
<evidence type="ECO:0000313" key="1">
    <source>
        <dbReference type="EMBL" id="PSV98296.1"/>
    </source>
</evidence>
<dbReference type="Proteomes" id="UP000241954">
    <property type="component" value="Unassembled WGS sequence"/>
</dbReference>
<dbReference type="InterPro" id="IPR011050">
    <property type="entry name" value="Pectin_lyase_fold/virulence"/>
</dbReference>
<comment type="caution">
    <text evidence="1">The sequence shown here is derived from an EMBL/GenBank/DDBJ whole genome shotgun (WGS) entry which is preliminary data.</text>
</comment>
<dbReference type="RefSeq" id="WP_107236995.1">
    <property type="nucleotide sequence ID" value="NZ_PYLW01000004.1"/>
</dbReference>
<protein>
    <submittedName>
        <fullName evidence="1">Uncharacterized protein</fullName>
    </submittedName>
</protein>
<proteinExistence type="predicted"/>
<organism evidence="1 2">
    <name type="scientific">Photobacterium iliopiscarium</name>
    <dbReference type="NCBI Taxonomy" id="56192"/>
    <lineage>
        <taxon>Bacteria</taxon>
        <taxon>Pseudomonadati</taxon>
        <taxon>Pseudomonadota</taxon>
        <taxon>Gammaproteobacteria</taxon>
        <taxon>Vibrionales</taxon>
        <taxon>Vibrionaceae</taxon>
        <taxon>Photobacterium</taxon>
    </lineage>
</organism>
<reference evidence="1 2" key="1">
    <citation type="submission" date="2018-01" db="EMBL/GenBank/DDBJ databases">
        <title>Whole genome sequencing of Histamine producing bacteria.</title>
        <authorList>
            <person name="Butler K."/>
        </authorList>
    </citation>
    <scope>NUCLEOTIDE SEQUENCE [LARGE SCALE GENOMIC DNA]</scope>
    <source>
        <strain evidence="1 2">NCIMB 13481</strain>
    </source>
</reference>
<gene>
    <name evidence="1" type="ORF">C9I88_06430</name>
</gene>
<sequence>MSLEQQIGALVKASENLTGAVNGKIGEIDKKVVQSINELKNAFPAEYLKFAVRTHYIDPNDGSDTNDGLSWGKAFKTWQKAFDAGDGALTQNIFLGVGRHILNGRVYPKAQTVTMVGDNQSHYPNGDYSDATSTVIHIDKTTDIRAGIVTKLFGNIFMNNCVYTFEGSTDNTSVENCIIYGLGSIGLRLPLFVFDSVNRGVMCAGNNFNPFSSLGCELPQFTGAAAYHVKGSGSTCILNLDRSVDRTSGMNQKYGSVVVLS</sequence>